<keyword evidence="2" id="KW-1185">Reference proteome</keyword>
<reference evidence="2" key="1">
    <citation type="journal article" date="2024" name="Proc. Natl. Acad. Sci. U.S.A.">
        <title>Extraordinary preservation of gene collinearity over three hundred million years revealed in homosporous lycophytes.</title>
        <authorList>
            <person name="Li C."/>
            <person name="Wickell D."/>
            <person name="Kuo L.Y."/>
            <person name="Chen X."/>
            <person name="Nie B."/>
            <person name="Liao X."/>
            <person name="Peng D."/>
            <person name="Ji J."/>
            <person name="Jenkins J."/>
            <person name="Williams M."/>
            <person name="Shu S."/>
            <person name="Plott C."/>
            <person name="Barry K."/>
            <person name="Rajasekar S."/>
            <person name="Grimwood J."/>
            <person name="Han X."/>
            <person name="Sun S."/>
            <person name="Hou Z."/>
            <person name="He W."/>
            <person name="Dai G."/>
            <person name="Sun C."/>
            <person name="Schmutz J."/>
            <person name="Leebens-Mack J.H."/>
            <person name="Li F.W."/>
            <person name="Wang L."/>
        </authorList>
    </citation>
    <scope>NUCLEOTIDE SEQUENCE [LARGE SCALE GENOMIC DNA]</scope>
    <source>
        <strain evidence="2">cv. PW_Plant_1</strain>
    </source>
</reference>
<evidence type="ECO:0000313" key="2">
    <source>
        <dbReference type="Proteomes" id="UP001162992"/>
    </source>
</evidence>
<comment type="caution">
    <text evidence="1">The sequence shown here is derived from an EMBL/GenBank/DDBJ whole genome shotgun (WGS) entry which is preliminary data.</text>
</comment>
<gene>
    <name evidence="1" type="ORF">O6H91_19G034000</name>
</gene>
<accession>A0ACC2AU79</accession>
<organism evidence="1 2">
    <name type="scientific">Diphasiastrum complanatum</name>
    <name type="common">Issler's clubmoss</name>
    <name type="synonym">Lycopodium complanatum</name>
    <dbReference type="NCBI Taxonomy" id="34168"/>
    <lineage>
        <taxon>Eukaryota</taxon>
        <taxon>Viridiplantae</taxon>
        <taxon>Streptophyta</taxon>
        <taxon>Embryophyta</taxon>
        <taxon>Tracheophyta</taxon>
        <taxon>Lycopodiopsida</taxon>
        <taxon>Lycopodiales</taxon>
        <taxon>Lycopodiaceae</taxon>
        <taxon>Lycopodioideae</taxon>
        <taxon>Diphasiastrum</taxon>
    </lineage>
</organism>
<proteinExistence type="predicted"/>
<dbReference type="Proteomes" id="UP001162992">
    <property type="component" value="Chromosome 19"/>
</dbReference>
<protein>
    <submittedName>
        <fullName evidence="1">Uncharacterized protein</fullName>
    </submittedName>
</protein>
<dbReference type="EMBL" id="CM055110">
    <property type="protein sequence ID" value="KAJ7521009.1"/>
    <property type="molecule type" value="Genomic_DNA"/>
</dbReference>
<sequence>MMLGGGSSSRRVGPIPDSAPLKAAAVECTTRCIQSATNLLHLLRDTSPSRSLAKLPKEILAKVPNVKKTGKLLHQMPAIIIVLDTNLDAALQSASCLHDVRSLFFTSDDATQLEPLINNVTMRHPLDDA</sequence>
<name>A0ACC2AU79_DIPCM</name>
<evidence type="ECO:0000313" key="1">
    <source>
        <dbReference type="EMBL" id="KAJ7521009.1"/>
    </source>
</evidence>